<dbReference type="InterPro" id="IPR050613">
    <property type="entry name" value="Sec_Metabolite_Reg"/>
</dbReference>
<dbReference type="PROSITE" id="PS00463">
    <property type="entry name" value="ZN2_CY6_FUNGAL_1"/>
    <property type="match status" value="1"/>
</dbReference>
<evidence type="ECO:0000256" key="3">
    <source>
        <dbReference type="ARBA" id="ARBA00023242"/>
    </source>
</evidence>
<dbReference type="Pfam" id="PF00172">
    <property type="entry name" value="Zn_clus"/>
    <property type="match status" value="1"/>
</dbReference>
<dbReference type="GO" id="GO:0006351">
    <property type="term" value="P:DNA-templated transcription"/>
    <property type="evidence" value="ECO:0007669"/>
    <property type="project" value="InterPro"/>
</dbReference>
<feature type="compositionally biased region" description="Acidic residues" evidence="4">
    <location>
        <begin position="598"/>
        <end position="608"/>
    </location>
</feature>
<feature type="region of interest" description="Disordered" evidence="4">
    <location>
        <begin position="623"/>
        <end position="787"/>
    </location>
</feature>
<dbReference type="CDD" id="cd00067">
    <property type="entry name" value="GAL4"/>
    <property type="match status" value="1"/>
</dbReference>
<dbReference type="GO" id="GO:0000981">
    <property type="term" value="F:DNA-binding transcription factor activity, RNA polymerase II-specific"/>
    <property type="evidence" value="ECO:0007669"/>
    <property type="project" value="InterPro"/>
</dbReference>
<dbReference type="PROSITE" id="PS50048">
    <property type="entry name" value="ZN2_CY6_FUNGAL_2"/>
    <property type="match status" value="1"/>
</dbReference>
<dbReference type="AlphaFoldDB" id="J0WV98"/>
<dbReference type="PANTHER" id="PTHR31001">
    <property type="entry name" value="UNCHARACTERIZED TRANSCRIPTIONAL REGULATORY PROTEIN"/>
    <property type="match status" value="1"/>
</dbReference>
<keyword evidence="2" id="KW-0479">Metal-binding</keyword>
<dbReference type="OrthoDB" id="4934715at2759"/>
<feature type="compositionally biased region" description="Low complexity" evidence="4">
    <location>
        <begin position="832"/>
        <end position="853"/>
    </location>
</feature>
<dbReference type="OMA" id="AYRSGYH"/>
<feature type="region of interest" description="Disordered" evidence="4">
    <location>
        <begin position="576"/>
        <end position="608"/>
    </location>
</feature>
<dbReference type="InterPro" id="IPR007219">
    <property type="entry name" value="XnlR_reg_dom"/>
</dbReference>
<dbReference type="PANTHER" id="PTHR31001:SF88">
    <property type="entry name" value="TRANSCRIPTION FACTOR PDR3"/>
    <property type="match status" value="1"/>
</dbReference>
<accession>J0WV98</accession>
<dbReference type="SUPFAM" id="SSF57701">
    <property type="entry name" value="Zn2/Cys6 DNA-binding domain"/>
    <property type="match status" value="1"/>
</dbReference>
<evidence type="ECO:0000256" key="4">
    <source>
        <dbReference type="SAM" id="MobiDB-lite"/>
    </source>
</evidence>
<keyword evidence="3" id="KW-0539">Nucleus</keyword>
<feature type="domain" description="Zn(2)-C6 fungal-type" evidence="5">
    <location>
        <begin position="20"/>
        <end position="51"/>
    </location>
</feature>
<proteinExistence type="predicted"/>
<protein>
    <recommendedName>
        <fullName evidence="5">Zn(2)-C6 fungal-type domain-containing protein</fullName>
    </recommendedName>
</protein>
<dbReference type="InterPro" id="IPR001138">
    <property type="entry name" value="Zn2Cys6_DnaBD"/>
</dbReference>
<feature type="compositionally biased region" description="Basic and acidic residues" evidence="4">
    <location>
        <begin position="867"/>
        <end position="884"/>
    </location>
</feature>
<dbReference type="CDD" id="cd12148">
    <property type="entry name" value="fungal_TF_MHR"/>
    <property type="match status" value="1"/>
</dbReference>
<evidence type="ECO:0000313" key="7">
    <source>
        <dbReference type="Proteomes" id="UP000006514"/>
    </source>
</evidence>
<comment type="subcellular location">
    <subcellularLocation>
        <location evidence="1">Nucleus</location>
    </subcellularLocation>
</comment>
<dbReference type="Proteomes" id="UP000006514">
    <property type="component" value="Unassembled WGS sequence"/>
</dbReference>
<dbReference type="GO" id="GO:0008270">
    <property type="term" value="F:zinc ion binding"/>
    <property type="evidence" value="ECO:0007669"/>
    <property type="project" value="InterPro"/>
</dbReference>
<name>J0WV98_AURST</name>
<feature type="compositionally biased region" description="Basic and acidic residues" evidence="4">
    <location>
        <begin position="639"/>
        <end position="654"/>
    </location>
</feature>
<organism evidence="6 7">
    <name type="scientific">Auricularia subglabra (strain TFB-10046 / SS5)</name>
    <name type="common">White-rot fungus</name>
    <name type="synonym">Auricularia delicata (strain TFB10046)</name>
    <dbReference type="NCBI Taxonomy" id="717982"/>
    <lineage>
        <taxon>Eukaryota</taxon>
        <taxon>Fungi</taxon>
        <taxon>Dikarya</taxon>
        <taxon>Basidiomycota</taxon>
        <taxon>Agaricomycotina</taxon>
        <taxon>Agaricomycetes</taxon>
        <taxon>Auriculariales</taxon>
        <taxon>Auriculariaceae</taxon>
        <taxon>Auricularia</taxon>
    </lineage>
</organism>
<evidence type="ECO:0000256" key="2">
    <source>
        <dbReference type="ARBA" id="ARBA00022723"/>
    </source>
</evidence>
<feature type="compositionally biased region" description="Pro residues" evidence="4">
    <location>
        <begin position="717"/>
        <end position="731"/>
    </location>
</feature>
<dbReference type="GO" id="GO:0005634">
    <property type="term" value="C:nucleus"/>
    <property type="evidence" value="ECO:0007669"/>
    <property type="project" value="UniProtKB-SubCell"/>
</dbReference>
<gene>
    <name evidence="6" type="ORF">AURDEDRAFT_187875</name>
</gene>
<dbReference type="eggNOG" id="ENOG502SQ7Y">
    <property type="taxonomic scope" value="Eukaryota"/>
</dbReference>
<evidence type="ECO:0000313" key="6">
    <source>
        <dbReference type="EMBL" id="EJD37952.1"/>
    </source>
</evidence>
<dbReference type="SMART" id="SM00066">
    <property type="entry name" value="GAL4"/>
    <property type="match status" value="1"/>
</dbReference>
<feature type="region of interest" description="Disordered" evidence="4">
    <location>
        <begin position="828"/>
        <end position="884"/>
    </location>
</feature>
<evidence type="ECO:0000259" key="5">
    <source>
        <dbReference type="PROSITE" id="PS50048"/>
    </source>
</evidence>
<feature type="compositionally biased region" description="Pro residues" evidence="4">
    <location>
        <begin position="762"/>
        <end position="779"/>
    </location>
</feature>
<dbReference type="InParanoid" id="J0WV98"/>
<evidence type="ECO:0000256" key="1">
    <source>
        <dbReference type="ARBA" id="ARBA00004123"/>
    </source>
</evidence>
<dbReference type="Gene3D" id="4.10.240.10">
    <property type="entry name" value="Zn(2)-C6 fungal-type DNA-binding domain"/>
    <property type="match status" value="1"/>
</dbReference>
<dbReference type="Pfam" id="PF04082">
    <property type="entry name" value="Fungal_trans"/>
    <property type="match status" value="1"/>
</dbReference>
<sequence>MEPPPPPIGNAAIRSRVTVVCTECKRLKLKCDRRVPCGSCVKRSTAPKCQYSVEARDKIDVQTLHNRILVIENTLQMQQQAPATADGRASTARPTLAGGQLFVSIDDASALWIDTLQLAAGDLAPADDDAAAGRAGPDLPDPALFASAGARLPAPLLDALPPHEMRPYLLDALDDVLRLHSAIHAARLRARMLSLFEHAAPWSFVAVACAAWAVGAQAWLSSRRTERLDSPWAYDPDRLIDLSEHALIVYDRTRRDTAFDTDYVQALLLQILFRLNDGAPRVHSTVYPALHKSVAAARSIGLGVDPGETPGRFSLFEAETRRRVWWDVLYHDLFVSEALGHPHIIPDGSFSTTLPAECDDAQFDLLSNALPPLSGSDSGRDNSFIVLRCRLVQVFKNIQHRVKNDTGAEGSLDTAQACQAELAEWLSEVPPQLRFDPTPSESPSPISPDDYTASPVMLAQRAALVHMVHARALQLFLPLAAIRKATASPAHFAVVNAAHEVITASKHLLPGRTPHYFYSRATFFSAVACAAELLRDPAALLAGPARDAVTEALIQFSATDGGHRSPPARVLRALLAKGRNMRRGPKAGDKRKRGAEEGTMDADEGEDDMLPGTVLPFLGPAICVARPAPTPPPAPTPAPREKESHKERERDPKARPQLAIRVRPDAPGKVKTEPGTPVVAPPHRREPVPIRPTPPSHQRPPSQPQPQPQIQQQRKAPQPPPPPPPPVPPPAVVYSATSAATYVEGVPPPRRSSVIPMDTQPTQPPPHPHPPPPPPPQPQPVDAYVAYADGPPPPAMYYGPPPYAPPYYYMAPPPQEPMMYDPRATSEMMDVSAGPGERAGSSASESSGAAPPRVWNTTDNTRFSRWTFDDHGWTETGEPDRPPS</sequence>
<dbReference type="KEGG" id="adl:AURDEDRAFT_187875"/>
<feature type="compositionally biased region" description="Polar residues" evidence="4">
    <location>
        <begin position="855"/>
        <end position="864"/>
    </location>
</feature>
<feature type="compositionally biased region" description="Basic and acidic residues" evidence="4">
    <location>
        <begin position="662"/>
        <end position="672"/>
    </location>
</feature>
<keyword evidence="7" id="KW-1185">Reference proteome</keyword>
<feature type="compositionally biased region" description="Basic residues" evidence="4">
    <location>
        <begin position="579"/>
        <end position="593"/>
    </location>
</feature>
<feature type="compositionally biased region" description="Pro residues" evidence="4">
    <location>
        <begin position="628"/>
        <end position="638"/>
    </location>
</feature>
<dbReference type="InterPro" id="IPR036864">
    <property type="entry name" value="Zn2-C6_fun-type_DNA-bd_sf"/>
</dbReference>
<feature type="compositionally biased region" description="Pro residues" evidence="4">
    <location>
        <begin position="689"/>
        <end position="707"/>
    </location>
</feature>
<dbReference type="GO" id="GO:0003677">
    <property type="term" value="F:DNA binding"/>
    <property type="evidence" value="ECO:0007669"/>
    <property type="project" value="InterPro"/>
</dbReference>
<dbReference type="EMBL" id="JH687832">
    <property type="protein sequence ID" value="EJD37952.1"/>
    <property type="molecule type" value="Genomic_DNA"/>
</dbReference>
<reference evidence="7" key="1">
    <citation type="journal article" date="2012" name="Science">
        <title>The Paleozoic origin of enzymatic lignin decomposition reconstructed from 31 fungal genomes.</title>
        <authorList>
            <person name="Floudas D."/>
            <person name="Binder M."/>
            <person name="Riley R."/>
            <person name="Barry K."/>
            <person name="Blanchette R.A."/>
            <person name="Henrissat B."/>
            <person name="Martinez A.T."/>
            <person name="Otillar R."/>
            <person name="Spatafora J.W."/>
            <person name="Yadav J.S."/>
            <person name="Aerts A."/>
            <person name="Benoit I."/>
            <person name="Boyd A."/>
            <person name="Carlson A."/>
            <person name="Copeland A."/>
            <person name="Coutinho P.M."/>
            <person name="de Vries R.P."/>
            <person name="Ferreira P."/>
            <person name="Findley K."/>
            <person name="Foster B."/>
            <person name="Gaskell J."/>
            <person name="Glotzer D."/>
            <person name="Gorecki P."/>
            <person name="Heitman J."/>
            <person name="Hesse C."/>
            <person name="Hori C."/>
            <person name="Igarashi K."/>
            <person name="Jurgens J.A."/>
            <person name="Kallen N."/>
            <person name="Kersten P."/>
            <person name="Kohler A."/>
            <person name="Kuees U."/>
            <person name="Kumar T.K.A."/>
            <person name="Kuo A."/>
            <person name="LaButti K."/>
            <person name="Larrondo L.F."/>
            <person name="Lindquist E."/>
            <person name="Ling A."/>
            <person name="Lombard V."/>
            <person name="Lucas S."/>
            <person name="Lundell T."/>
            <person name="Martin R."/>
            <person name="McLaughlin D.J."/>
            <person name="Morgenstern I."/>
            <person name="Morin E."/>
            <person name="Murat C."/>
            <person name="Nagy L.G."/>
            <person name="Nolan M."/>
            <person name="Ohm R.A."/>
            <person name="Patyshakuliyeva A."/>
            <person name="Rokas A."/>
            <person name="Ruiz-Duenas F.J."/>
            <person name="Sabat G."/>
            <person name="Salamov A."/>
            <person name="Samejima M."/>
            <person name="Schmutz J."/>
            <person name="Slot J.C."/>
            <person name="St John F."/>
            <person name="Stenlid J."/>
            <person name="Sun H."/>
            <person name="Sun S."/>
            <person name="Syed K."/>
            <person name="Tsang A."/>
            <person name="Wiebenga A."/>
            <person name="Young D."/>
            <person name="Pisabarro A."/>
            <person name="Eastwood D.C."/>
            <person name="Martin F."/>
            <person name="Cullen D."/>
            <person name="Grigoriev I.V."/>
            <person name="Hibbett D.S."/>
        </authorList>
    </citation>
    <scope>NUCLEOTIDE SEQUENCE [LARGE SCALE GENOMIC DNA]</scope>
    <source>
        <strain evidence="7">TFB10046</strain>
    </source>
</reference>